<gene>
    <name evidence="2" type="ORF">CCACVL1_11192</name>
</gene>
<comment type="caution">
    <text evidence="2">The sequence shown here is derived from an EMBL/GenBank/DDBJ whole genome shotgun (WGS) entry which is preliminary data.</text>
</comment>
<sequence length="48" mass="5168">MASYLRPIVKTMGTVGYLSFKKIPIVAITVSAMGGVVKTAIIMQQIKI</sequence>
<dbReference type="EMBL" id="AWWV01009833">
    <property type="protein sequence ID" value="OMO83783.1"/>
    <property type="molecule type" value="Genomic_DNA"/>
</dbReference>
<dbReference type="Proteomes" id="UP000188268">
    <property type="component" value="Unassembled WGS sequence"/>
</dbReference>
<keyword evidence="3" id="KW-1185">Reference proteome</keyword>
<dbReference type="AlphaFoldDB" id="A0A1R3IMJ7"/>
<keyword evidence="1" id="KW-0472">Membrane</keyword>
<keyword evidence="1" id="KW-0812">Transmembrane</keyword>
<evidence type="ECO:0000256" key="1">
    <source>
        <dbReference type="SAM" id="Phobius"/>
    </source>
</evidence>
<protein>
    <submittedName>
        <fullName evidence="2">Uncharacterized protein</fullName>
    </submittedName>
</protein>
<accession>A0A1R3IMJ7</accession>
<proteinExistence type="predicted"/>
<evidence type="ECO:0000313" key="2">
    <source>
        <dbReference type="EMBL" id="OMO83783.1"/>
    </source>
</evidence>
<reference evidence="2 3" key="1">
    <citation type="submission" date="2013-09" db="EMBL/GenBank/DDBJ databases">
        <title>Corchorus capsularis genome sequencing.</title>
        <authorList>
            <person name="Alam M."/>
            <person name="Haque M.S."/>
            <person name="Islam M.S."/>
            <person name="Emdad E.M."/>
            <person name="Islam M.M."/>
            <person name="Ahmed B."/>
            <person name="Halim A."/>
            <person name="Hossen Q.M.M."/>
            <person name="Hossain M.Z."/>
            <person name="Ahmed R."/>
            <person name="Khan M.M."/>
            <person name="Islam R."/>
            <person name="Rashid M.M."/>
            <person name="Khan S.A."/>
            <person name="Rahman M.S."/>
            <person name="Alam M."/>
        </authorList>
    </citation>
    <scope>NUCLEOTIDE SEQUENCE [LARGE SCALE GENOMIC DNA]</scope>
    <source>
        <strain evidence="3">cv. CVL-1</strain>
        <tissue evidence="2">Whole seedling</tissue>
    </source>
</reference>
<dbReference type="Gramene" id="OMO83783">
    <property type="protein sequence ID" value="OMO83783"/>
    <property type="gene ID" value="CCACVL1_11192"/>
</dbReference>
<feature type="transmembrane region" description="Helical" evidence="1">
    <location>
        <begin position="23"/>
        <end position="43"/>
    </location>
</feature>
<evidence type="ECO:0000313" key="3">
    <source>
        <dbReference type="Proteomes" id="UP000188268"/>
    </source>
</evidence>
<name>A0A1R3IMJ7_COCAP</name>
<organism evidence="2 3">
    <name type="scientific">Corchorus capsularis</name>
    <name type="common">Jute</name>
    <dbReference type="NCBI Taxonomy" id="210143"/>
    <lineage>
        <taxon>Eukaryota</taxon>
        <taxon>Viridiplantae</taxon>
        <taxon>Streptophyta</taxon>
        <taxon>Embryophyta</taxon>
        <taxon>Tracheophyta</taxon>
        <taxon>Spermatophyta</taxon>
        <taxon>Magnoliopsida</taxon>
        <taxon>eudicotyledons</taxon>
        <taxon>Gunneridae</taxon>
        <taxon>Pentapetalae</taxon>
        <taxon>rosids</taxon>
        <taxon>malvids</taxon>
        <taxon>Malvales</taxon>
        <taxon>Malvaceae</taxon>
        <taxon>Grewioideae</taxon>
        <taxon>Apeibeae</taxon>
        <taxon>Corchorus</taxon>
    </lineage>
</organism>
<keyword evidence="1" id="KW-1133">Transmembrane helix</keyword>